<evidence type="ECO:0000256" key="7">
    <source>
        <dbReference type="SAM" id="Phobius"/>
    </source>
</evidence>
<keyword evidence="7" id="KW-0812">Transmembrane</keyword>
<proteinExistence type="inferred from homology"/>
<accession>A0AAN7QSI8</accession>
<evidence type="ECO:0000256" key="4">
    <source>
        <dbReference type="ARBA" id="ARBA00022702"/>
    </source>
</evidence>
<keyword evidence="7" id="KW-0472">Membrane</keyword>
<evidence type="ECO:0000256" key="5">
    <source>
        <dbReference type="ARBA" id="ARBA00022729"/>
    </source>
</evidence>
<evidence type="ECO:0000256" key="6">
    <source>
        <dbReference type="ARBA" id="ARBA00023157"/>
    </source>
</evidence>
<dbReference type="GO" id="GO:0005179">
    <property type="term" value="F:hormone activity"/>
    <property type="evidence" value="ECO:0007669"/>
    <property type="project" value="UniProtKB-KW"/>
</dbReference>
<dbReference type="GO" id="GO:0005576">
    <property type="term" value="C:extracellular region"/>
    <property type="evidence" value="ECO:0007669"/>
    <property type="project" value="UniProtKB-SubCell"/>
</dbReference>
<gene>
    <name evidence="8" type="ORF">SAY86_005480</name>
</gene>
<dbReference type="Proteomes" id="UP001346149">
    <property type="component" value="Unassembled WGS sequence"/>
</dbReference>
<keyword evidence="3" id="KW-0964">Secreted</keyword>
<protein>
    <submittedName>
        <fullName evidence="8">Uncharacterized protein</fullName>
    </submittedName>
</protein>
<organism evidence="8 9">
    <name type="scientific">Trapa natans</name>
    <name type="common">Water chestnut</name>
    <dbReference type="NCBI Taxonomy" id="22666"/>
    <lineage>
        <taxon>Eukaryota</taxon>
        <taxon>Viridiplantae</taxon>
        <taxon>Streptophyta</taxon>
        <taxon>Embryophyta</taxon>
        <taxon>Tracheophyta</taxon>
        <taxon>Spermatophyta</taxon>
        <taxon>Magnoliopsida</taxon>
        <taxon>eudicotyledons</taxon>
        <taxon>Gunneridae</taxon>
        <taxon>Pentapetalae</taxon>
        <taxon>rosids</taxon>
        <taxon>malvids</taxon>
        <taxon>Myrtales</taxon>
        <taxon>Lythraceae</taxon>
        <taxon>Trapa</taxon>
    </lineage>
</organism>
<evidence type="ECO:0000256" key="3">
    <source>
        <dbReference type="ARBA" id="ARBA00022525"/>
    </source>
</evidence>
<dbReference type="GO" id="GO:0019722">
    <property type="term" value="P:calcium-mediated signaling"/>
    <property type="evidence" value="ECO:0007669"/>
    <property type="project" value="TreeGrafter"/>
</dbReference>
<dbReference type="GO" id="GO:0040008">
    <property type="term" value="P:regulation of growth"/>
    <property type="evidence" value="ECO:0007669"/>
    <property type="project" value="UniProtKB-ARBA"/>
</dbReference>
<sequence length="133" mass="14142">MECQGHQSSPQLHQSPMEISRFALFLFATILIFGLCTEAGSAGEALGWLVSTGSGGCRGTTAECLGGEFMMDTEINRRILASVENLLSYQVLSPDKTAASCPAGYSYYNNQCGPNPNPNPNIRPCSKAAGCRS</sequence>
<dbReference type="InterPro" id="IPR008801">
    <property type="entry name" value="RALF"/>
</dbReference>
<dbReference type="AlphaFoldDB" id="A0AAN7QSI8"/>
<keyword evidence="6" id="KW-1015">Disulfide bond</keyword>
<reference evidence="8 9" key="1">
    <citation type="journal article" date="2023" name="Hortic Res">
        <title>Pangenome of water caltrop reveals structural variations and asymmetric subgenome divergence after allopolyploidization.</title>
        <authorList>
            <person name="Zhang X."/>
            <person name="Chen Y."/>
            <person name="Wang L."/>
            <person name="Yuan Y."/>
            <person name="Fang M."/>
            <person name="Shi L."/>
            <person name="Lu R."/>
            <person name="Comes H.P."/>
            <person name="Ma Y."/>
            <person name="Chen Y."/>
            <person name="Huang G."/>
            <person name="Zhou Y."/>
            <person name="Zheng Z."/>
            <person name="Qiu Y."/>
        </authorList>
    </citation>
    <scope>NUCLEOTIDE SEQUENCE [LARGE SCALE GENOMIC DNA]</scope>
    <source>
        <strain evidence="8">F231</strain>
    </source>
</reference>
<dbReference type="Pfam" id="PF05498">
    <property type="entry name" value="RALF"/>
    <property type="match status" value="1"/>
</dbReference>
<keyword evidence="7" id="KW-1133">Transmembrane helix</keyword>
<dbReference type="EMBL" id="JAXQNO010000018">
    <property type="protein sequence ID" value="KAK4776792.1"/>
    <property type="molecule type" value="Genomic_DNA"/>
</dbReference>
<dbReference type="GO" id="GO:0009506">
    <property type="term" value="C:plasmodesma"/>
    <property type="evidence" value="ECO:0007669"/>
    <property type="project" value="TreeGrafter"/>
</dbReference>
<keyword evidence="4" id="KW-0372">Hormone</keyword>
<keyword evidence="9" id="KW-1185">Reference proteome</keyword>
<feature type="transmembrane region" description="Helical" evidence="7">
    <location>
        <begin position="19"/>
        <end position="36"/>
    </location>
</feature>
<comment type="similarity">
    <text evidence="2">Belongs to the plant rapid alkalinization factor (RALF) family.</text>
</comment>
<evidence type="ECO:0000313" key="9">
    <source>
        <dbReference type="Proteomes" id="UP001346149"/>
    </source>
</evidence>
<name>A0AAN7QSI8_TRANT</name>
<keyword evidence="5" id="KW-0732">Signal</keyword>
<evidence type="ECO:0000256" key="1">
    <source>
        <dbReference type="ARBA" id="ARBA00004613"/>
    </source>
</evidence>
<evidence type="ECO:0000256" key="2">
    <source>
        <dbReference type="ARBA" id="ARBA00009178"/>
    </source>
</evidence>
<dbReference type="PANTHER" id="PTHR33136:SF13">
    <property type="entry name" value="OS10G0328900 PROTEIN"/>
    <property type="match status" value="1"/>
</dbReference>
<dbReference type="PANTHER" id="PTHR33136">
    <property type="entry name" value="RAPID ALKALINIZATION FACTOR-LIKE"/>
    <property type="match status" value="1"/>
</dbReference>
<comment type="caution">
    <text evidence="8">The sequence shown here is derived from an EMBL/GenBank/DDBJ whole genome shotgun (WGS) entry which is preliminary data.</text>
</comment>
<comment type="subcellular location">
    <subcellularLocation>
        <location evidence="1">Secreted</location>
    </subcellularLocation>
</comment>
<evidence type="ECO:0000313" key="8">
    <source>
        <dbReference type="EMBL" id="KAK4776792.1"/>
    </source>
</evidence>